<dbReference type="Proteomes" id="UP000598997">
    <property type="component" value="Unassembled WGS sequence"/>
</dbReference>
<keyword evidence="4" id="KW-1185">Reference proteome</keyword>
<reference evidence="3 4" key="1">
    <citation type="journal article" date="2014" name="Int. J. Syst. Evol. Microbiol.">
        <title>Complete genome sequence of Corynebacterium casei LMG S-19264T (=DSM 44701T), isolated from a smear-ripened cheese.</title>
        <authorList>
            <consortium name="US DOE Joint Genome Institute (JGI-PGF)"/>
            <person name="Walter F."/>
            <person name="Albersmeier A."/>
            <person name="Kalinowski J."/>
            <person name="Ruckert C."/>
        </authorList>
    </citation>
    <scope>NUCLEOTIDE SEQUENCE [LARGE SCALE GENOMIC DNA]</scope>
    <source>
        <strain evidence="3 4">CGMCC 1.15358</strain>
    </source>
</reference>
<organism evidence="3 4">
    <name type="scientific">Croceicoccus pelagius</name>
    <dbReference type="NCBI Taxonomy" id="1703341"/>
    <lineage>
        <taxon>Bacteria</taxon>
        <taxon>Pseudomonadati</taxon>
        <taxon>Pseudomonadota</taxon>
        <taxon>Alphaproteobacteria</taxon>
        <taxon>Sphingomonadales</taxon>
        <taxon>Erythrobacteraceae</taxon>
        <taxon>Croceicoccus</taxon>
    </lineage>
</organism>
<proteinExistence type="inferred from homology"/>
<dbReference type="Gene3D" id="3.30.530.20">
    <property type="match status" value="1"/>
</dbReference>
<dbReference type="EMBL" id="BMIO01000001">
    <property type="protein sequence ID" value="GGD33749.1"/>
    <property type="molecule type" value="Genomic_DNA"/>
</dbReference>
<dbReference type="Pfam" id="PF08327">
    <property type="entry name" value="AHSA1"/>
    <property type="match status" value="1"/>
</dbReference>
<evidence type="ECO:0000259" key="2">
    <source>
        <dbReference type="Pfam" id="PF08327"/>
    </source>
</evidence>
<feature type="domain" description="Activator of Hsp90 ATPase homologue 1/2-like C-terminal" evidence="2">
    <location>
        <begin position="12"/>
        <end position="146"/>
    </location>
</feature>
<dbReference type="InterPro" id="IPR013538">
    <property type="entry name" value="ASHA1/2-like_C"/>
</dbReference>
<name>A0A916Y801_9SPHN</name>
<dbReference type="InterPro" id="IPR023393">
    <property type="entry name" value="START-like_dom_sf"/>
</dbReference>
<comment type="similarity">
    <text evidence="1">Belongs to the AHA1 family.</text>
</comment>
<dbReference type="SUPFAM" id="SSF55961">
    <property type="entry name" value="Bet v1-like"/>
    <property type="match status" value="1"/>
</dbReference>
<evidence type="ECO:0000256" key="1">
    <source>
        <dbReference type="ARBA" id="ARBA00006817"/>
    </source>
</evidence>
<evidence type="ECO:0000313" key="4">
    <source>
        <dbReference type="Proteomes" id="UP000598997"/>
    </source>
</evidence>
<sequence length="148" mass="16877">MHELKVTRLVAAPVEKCWDILANRQEEWWCPAPWRIEMLAQERRPGGRSAMVMRGPEGEEMPQDSVFLDWDEGRGFTVTDAITLGPDGYAPAQPFMIGRWQIEPEGDGTRYTAYARHWTEEAMTQHKEMGFDEGWGAVADQFAALCES</sequence>
<comment type="caution">
    <text evidence="3">The sequence shown here is derived from an EMBL/GenBank/DDBJ whole genome shotgun (WGS) entry which is preliminary data.</text>
</comment>
<dbReference type="RefSeq" id="WP_066765267.1">
    <property type="nucleotide sequence ID" value="NZ_BMIO01000001.1"/>
</dbReference>
<accession>A0A916Y801</accession>
<dbReference type="AlphaFoldDB" id="A0A916Y801"/>
<protein>
    <submittedName>
        <fullName evidence="3">Activator of HSP90 ATPase</fullName>
    </submittedName>
</protein>
<gene>
    <name evidence="3" type="ORF">GCM10010989_04880</name>
</gene>
<evidence type="ECO:0000313" key="3">
    <source>
        <dbReference type="EMBL" id="GGD33749.1"/>
    </source>
</evidence>
<dbReference type="OrthoDB" id="9805228at2"/>